<keyword evidence="2" id="KW-0645">Protease</keyword>
<evidence type="ECO:0000313" key="2">
    <source>
        <dbReference type="EMBL" id="NEK56444.1"/>
    </source>
</evidence>
<dbReference type="InterPro" id="IPR015837">
    <property type="entry name" value="UCP026622_CAAX_protease"/>
</dbReference>
<evidence type="ECO:0000259" key="1">
    <source>
        <dbReference type="Pfam" id="PF02517"/>
    </source>
</evidence>
<name>A0A7K3VWW8_9ACTN</name>
<keyword evidence="2" id="KW-0378">Hydrolase</keyword>
<dbReference type="GO" id="GO:0006508">
    <property type="term" value="P:proteolysis"/>
    <property type="evidence" value="ECO:0007669"/>
    <property type="project" value="UniProtKB-KW"/>
</dbReference>
<protein>
    <submittedName>
        <fullName evidence="2">CPBP family intramembrane metalloprotease</fullName>
    </submittedName>
</protein>
<dbReference type="Pfam" id="PF02517">
    <property type="entry name" value="Rce1-like"/>
    <property type="match status" value="1"/>
</dbReference>
<dbReference type="AlphaFoldDB" id="A0A7K3VWW8"/>
<dbReference type="GO" id="GO:0008237">
    <property type="term" value="F:metallopeptidase activity"/>
    <property type="evidence" value="ECO:0007669"/>
    <property type="project" value="UniProtKB-KW"/>
</dbReference>
<organism evidence="2 3">
    <name type="scientific">Geodermatophilus sabuli</name>
    <dbReference type="NCBI Taxonomy" id="1564158"/>
    <lineage>
        <taxon>Bacteria</taxon>
        <taxon>Bacillati</taxon>
        <taxon>Actinomycetota</taxon>
        <taxon>Actinomycetes</taxon>
        <taxon>Geodermatophilales</taxon>
        <taxon>Geodermatophilaceae</taxon>
        <taxon>Geodermatophilus</taxon>
    </lineage>
</organism>
<dbReference type="GO" id="GO:0080120">
    <property type="term" value="P:CAAX-box protein maturation"/>
    <property type="evidence" value="ECO:0007669"/>
    <property type="project" value="UniProtKB-ARBA"/>
</dbReference>
<dbReference type="GO" id="GO:0004175">
    <property type="term" value="F:endopeptidase activity"/>
    <property type="evidence" value="ECO:0007669"/>
    <property type="project" value="UniProtKB-ARBA"/>
</dbReference>
<keyword evidence="3" id="KW-1185">Reference proteome</keyword>
<proteinExistence type="predicted"/>
<sequence length="212" mass="20929">MAANGAATGVLLAAGRALGATWADLGLSPRHLSAGLRAGGPPSVLLAAGWSAAVTLPGVRPLVADARIAGLGTREVAAQVLLRIPLGTVLWEEVAFRGVLPAALRAATSPRAATAANAVLFGLWHVRPTLAALDANGLAGRRAARAAAVLGACGATAATDLLFGRLRRGSGSLLAPALVHLTANGLGTLAAAAAHRLGRPAAAAGRRRGTGL</sequence>
<feature type="domain" description="CAAX prenyl protease 2/Lysostaphin resistance protein A-like" evidence="1">
    <location>
        <begin position="80"/>
        <end position="185"/>
    </location>
</feature>
<dbReference type="Proteomes" id="UP000470246">
    <property type="component" value="Unassembled WGS sequence"/>
</dbReference>
<dbReference type="PIRSF" id="PIRSF026622">
    <property type="entry name" value="Proteas_026622"/>
    <property type="match status" value="1"/>
</dbReference>
<reference evidence="2 3" key="1">
    <citation type="submission" date="2020-02" db="EMBL/GenBank/DDBJ databases">
        <title>Geodermatophilus sabuli CPCC 205279 I12A-02694.</title>
        <authorList>
            <person name="Jiang Z."/>
        </authorList>
    </citation>
    <scope>NUCLEOTIDE SEQUENCE [LARGE SCALE GENOMIC DNA]</scope>
    <source>
        <strain evidence="2 3">I12A-02694</strain>
    </source>
</reference>
<evidence type="ECO:0000313" key="3">
    <source>
        <dbReference type="Proteomes" id="UP000470246"/>
    </source>
</evidence>
<keyword evidence="2" id="KW-0482">Metalloprotease</keyword>
<dbReference type="EMBL" id="JAAGWF010000002">
    <property type="protein sequence ID" value="NEK56444.1"/>
    <property type="molecule type" value="Genomic_DNA"/>
</dbReference>
<accession>A0A7K3VWW8</accession>
<gene>
    <name evidence="2" type="ORF">GCU56_00960</name>
</gene>
<dbReference type="InterPro" id="IPR003675">
    <property type="entry name" value="Rce1/LyrA-like_dom"/>
</dbReference>
<comment type="caution">
    <text evidence="2">The sequence shown here is derived from an EMBL/GenBank/DDBJ whole genome shotgun (WGS) entry which is preliminary data.</text>
</comment>